<dbReference type="SUPFAM" id="SSF54695">
    <property type="entry name" value="POZ domain"/>
    <property type="match status" value="1"/>
</dbReference>
<dbReference type="Pfam" id="PF00651">
    <property type="entry name" value="BTB"/>
    <property type="match status" value="1"/>
</dbReference>
<dbReference type="PANTHER" id="PTHR47843:SF5">
    <property type="entry name" value="BTB_POZ DOMAIN PROTEIN"/>
    <property type="match status" value="1"/>
</dbReference>
<dbReference type="CDD" id="cd18186">
    <property type="entry name" value="BTB_POZ_ZBTB_KLHL-like"/>
    <property type="match status" value="1"/>
</dbReference>
<dbReference type="EMBL" id="JAPZBU010000004">
    <property type="protein sequence ID" value="KAJ5408308.1"/>
    <property type="molecule type" value="Genomic_DNA"/>
</dbReference>
<dbReference type="PANTHER" id="PTHR47843">
    <property type="entry name" value="BTB DOMAIN-CONTAINING PROTEIN-RELATED"/>
    <property type="match status" value="1"/>
</dbReference>
<dbReference type="InterPro" id="IPR000210">
    <property type="entry name" value="BTB/POZ_dom"/>
</dbReference>
<evidence type="ECO:0000313" key="2">
    <source>
        <dbReference type="EMBL" id="KAJ5408308.1"/>
    </source>
</evidence>
<proteinExistence type="predicted"/>
<organism evidence="2 3">
    <name type="scientific">Penicillium cosmopolitanum</name>
    <dbReference type="NCBI Taxonomy" id="1131564"/>
    <lineage>
        <taxon>Eukaryota</taxon>
        <taxon>Fungi</taxon>
        <taxon>Dikarya</taxon>
        <taxon>Ascomycota</taxon>
        <taxon>Pezizomycotina</taxon>
        <taxon>Eurotiomycetes</taxon>
        <taxon>Eurotiomycetidae</taxon>
        <taxon>Eurotiales</taxon>
        <taxon>Aspergillaceae</taxon>
        <taxon>Penicillium</taxon>
    </lineage>
</organism>
<reference evidence="2" key="1">
    <citation type="submission" date="2022-12" db="EMBL/GenBank/DDBJ databases">
        <authorList>
            <person name="Petersen C."/>
        </authorList>
    </citation>
    <scope>NUCLEOTIDE SEQUENCE</scope>
    <source>
        <strain evidence="2">IBT 29677</strain>
    </source>
</reference>
<dbReference type="InterPro" id="IPR011333">
    <property type="entry name" value="SKP1/BTB/POZ_sf"/>
</dbReference>
<dbReference type="AlphaFoldDB" id="A0A9W9W8Q2"/>
<evidence type="ECO:0000313" key="3">
    <source>
        <dbReference type="Proteomes" id="UP001147747"/>
    </source>
</evidence>
<dbReference type="GeneID" id="81365808"/>
<evidence type="ECO:0000259" key="1">
    <source>
        <dbReference type="PROSITE" id="PS50097"/>
    </source>
</evidence>
<name>A0A9W9W8Q2_9EURO</name>
<dbReference type="PROSITE" id="PS50097">
    <property type="entry name" value="BTB"/>
    <property type="match status" value="1"/>
</dbReference>
<dbReference type="SMART" id="SM00225">
    <property type="entry name" value="BTB"/>
    <property type="match status" value="1"/>
</dbReference>
<protein>
    <recommendedName>
        <fullName evidence="1">BTB domain-containing protein</fullName>
    </recommendedName>
</protein>
<dbReference type="RefSeq" id="XP_056492623.1">
    <property type="nucleotide sequence ID" value="XM_056626828.1"/>
</dbReference>
<dbReference type="Gene3D" id="3.30.710.10">
    <property type="entry name" value="Potassium Channel Kv1.1, Chain A"/>
    <property type="match status" value="1"/>
</dbReference>
<reference evidence="2" key="2">
    <citation type="journal article" date="2023" name="IMA Fungus">
        <title>Comparative genomic study of the Penicillium genus elucidates a diverse pangenome and 15 lateral gene transfer events.</title>
        <authorList>
            <person name="Petersen C."/>
            <person name="Sorensen T."/>
            <person name="Nielsen M.R."/>
            <person name="Sondergaard T.E."/>
            <person name="Sorensen J.L."/>
            <person name="Fitzpatrick D.A."/>
            <person name="Frisvad J.C."/>
            <person name="Nielsen K.L."/>
        </authorList>
    </citation>
    <scope>NUCLEOTIDE SEQUENCE</scope>
    <source>
        <strain evidence="2">IBT 29677</strain>
    </source>
</reference>
<gene>
    <name evidence="2" type="ORF">N7509_002191</name>
</gene>
<sequence>MASPTCPFDFSRYYLTGELSDFTVQSAEQEFKVHKLILMEHSDFFAACCRGPWPEWQENKLRLMDDHPCLIEAMILFLYQTSYDDLVVKIGLPRVLFNVKLYHLAEKYLIPRLKESMTRELREFLPEHALEDGFSSAVAETYNCGYPDDRTLRDLFVETSSQNLHKLKRKKDFEKMVRETPAFAIDLVISRVASLGYAPSYNHYSHNHLVGNWGADYVSEQSVGSVDDT</sequence>
<keyword evidence="3" id="KW-1185">Reference proteome</keyword>
<dbReference type="Proteomes" id="UP001147747">
    <property type="component" value="Unassembled WGS sequence"/>
</dbReference>
<feature type="domain" description="BTB" evidence="1">
    <location>
        <begin position="20"/>
        <end position="79"/>
    </location>
</feature>
<accession>A0A9W9W8Q2</accession>
<dbReference type="OrthoDB" id="6359816at2759"/>
<comment type="caution">
    <text evidence="2">The sequence shown here is derived from an EMBL/GenBank/DDBJ whole genome shotgun (WGS) entry which is preliminary data.</text>
</comment>